<protein>
    <recommendedName>
        <fullName evidence="1">BTB domain-containing protein</fullName>
    </recommendedName>
</protein>
<dbReference type="PROSITE" id="PS50097">
    <property type="entry name" value="BTB"/>
    <property type="match status" value="1"/>
</dbReference>
<evidence type="ECO:0000259" key="1">
    <source>
        <dbReference type="PROSITE" id="PS50097"/>
    </source>
</evidence>
<dbReference type="AlphaFoldDB" id="A0A1Y2LPJ7"/>
<dbReference type="Pfam" id="PF02214">
    <property type="entry name" value="BTB_2"/>
    <property type="match status" value="1"/>
</dbReference>
<evidence type="ECO:0000313" key="2">
    <source>
        <dbReference type="EMBL" id="OSS45117.1"/>
    </source>
</evidence>
<accession>A0A1Y2LPJ7</accession>
<dbReference type="InterPro" id="IPR000210">
    <property type="entry name" value="BTB/POZ_dom"/>
</dbReference>
<dbReference type="InterPro" id="IPR003131">
    <property type="entry name" value="T1-type_BTB"/>
</dbReference>
<feature type="domain" description="BTB" evidence="1">
    <location>
        <begin position="57"/>
        <end position="117"/>
    </location>
</feature>
<dbReference type="Proteomes" id="UP000193240">
    <property type="component" value="Unassembled WGS sequence"/>
</dbReference>
<gene>
    <name evidence="2" type="ORF">B5807_09272</name>
</gene>
<dbReference type="SUPFAM" id="SSF54695">
    <property type="entry name" value="POZ domain"/>
    <property type="match status" value="1"/>
</dbReference>
<dbReference type="PANTHER" id="PTHR11145">
    <property type="entry name" value="BTB/POZ DOMAIN-CONTAINING ADAPTER FOR CUL3-MEDIATED RHOA DEGRADATION PROTEIN FAMILY MEMBER"/>
    <property type="match status" value="1"/>
</dbReference>
<dbReference type="EMBL" id="KZ107855">
    <property type="protein sequence ID" value="OSS45117.1"/>
    <property type="molecule type" value="Genomic_DNA"/>
</dbReference>
<dbReference type="STRING" id="105696.A0A1Y2LPJ7"/>
<dbReference type="Gene3D" id="3.30.710.10">
    <property type="entry name" value="Potassium Channel Kv1.1, Chain A"/>
    <property type="match status" value="1"/>
</dbReference>
<sequence length="154" mass="17636">MSTLNNDQPTKDGTEPAGTFRLLPPDAALRLLNGSAPPFPSDAARRLFQSPSTSFPSVITLDVVGHRFKVSTDILIAESGLFKHQLSGKYTWTPQVDDSYFLDADPEIFEYILRFLRRPCSYPLFWSKDRGFDYDMYRHLQAEAEYFQVNALYQ</sequence>
<dbReference type="InterPro" id="IPR045068">
    <property type="entry name" value="BACURD1-3"/>
</dbReference>
<dbReference type="InterPro" id="IPR011333">
    <property type="entry name" value="SKP1/BTB/POZ_sf"/>
</dbReference>
<dbReference type="InParanoid" id="A0A1Y2LPJ7"/>
<evidence type="ECO:0000313" key="3">
    <source>
        <dbReference type="Proteomes" id="UP000193240"/>
    </source>
</evidence>
<reference evidence="2 3" key="1">
    <citation type="journal article" date="2017" name="Genome Announc.">
        <title>Genome sequence of the saprophytic ascomycete Epicoccum nigrum ICMP 19927 strain isolated from New Zealand.</title>
        <authorList>
            <person name="Fokin M."/>
            <person name="Fleetwood D."/>
            <person name="Weir B.S."/>
            <person name="Villas-Boas S.G."/>
        </authorList>
    </citation>
    <scope>NUCLEOTIDE SEQUENCE [LARGE SCALE GENOMIC DNA]</scope>
    <source>
        <strain evidence="2 3">ICMP 19927</strain>
    </source>
</reference>
<name>A0A1Y2LPJ7_EPING</name>
<keyword evidence="3" id="KW-1185">Reference proteome</keyword>
<dbReference type="PANTHER" id="PTHR11145:SF8">
    <property type="entry name" value="RE57120P"/>
    <property type="match status" value="1"/>
</dbReference>
<organism evidence="2 3">
    <name type="scientific">Epicoccum nigrum</name>
    <name type="common">Soil fungus</name>
    <name type="synonym">Epicoccum purpurascens</name>
    <dbReference type="NCBI Taxonomy" id="105696"/>
    <lineage>
        <taxon>Eukaryota</taxon>
        <taxon>Fungi</taxon>
        <taxon>Dikarya</taxon>
        <taxon>Ascomycota</taxon>
        <taxon>Pezizomycotina</taxon>
        <taxon>Dothideomycetes</taxon>
        <taxon>Pleosporomycetidae</taxon>
        <taxon>Pleosporales</taxon>
        <taxon>Pleosporineae</taxon>
        <taxon>Didymellaceae</taxon>
        <taxon>Epicoccum</taxon>
    </lineage>
</organism>
<dbReference type="GO" id="GO:0051260">
    <property type="term" value="P:protein homooligomerization"/>
    <property type="evidence" value="ECO:0007669"/>
    <property type="project" value="InterPro"/>
</dbReference>
<proteinExistence type="predicted"/>